<dbReference type="AlphaFoldDB" id="V2WJJ9"/>
<proteinExistence type="predicted"/>
<feature type="non-terminal residue" evidence="1">
    <location>
        <position position="1"/>
    </location>
</feature>
<name>V2WJJ9_MONRO</name>
<sequence>PFFGVSLLKVGDVETLREESSRTPPYFLSTRTSWNRRQTYSDIRPRNDDLDI</sequence>
<accession>V2WJJ9</accession>
<dbReference type="HOGENOM" id="CLU_3093011_0_0_1"/>
<evidence type="ECO:0000313" key="2">
    <source>
        <dbReference type="Proteomes" id="UP000017559"/>
    </source>
</evidence>
<organism evidence="1 2">
    <name type="scientific">Moniliophthora roreri (strain MCA 2997)</name>
    <name type="common">Cocoa frosty pod rot fungus</name>
    <name type="synonym">Crinipellis roreri</name>
    <dbReference type="NCBI Taxonomy" id="1381753"/>
    <lineage>
        <taxon>Eukaryota</taxon>
        <taxon>Fungi</taxon>
        <taxon>Dikarya</taxon>
        <taxon>Basidiomycota</taxon>
        <taxon>Agaricomycotina</taxon>
        <taxon>Agaricomycetes</taxon>
        <taxon>Agaricomycetidae</taxon>
        <taxon>Agaricales</taxon>
        <taxon>Marasmiineae</taxon>
        <taxon>Marasmiaceae</taxon>
        <taxon>Moniliophthora</taxon>
    </lineage>
</organism>
<reference evidence="1 2" key="1">
    <citation type="journal article" date="2014" name="BMC Genomics">
        <title>Genome and secretome analysis of the hemibiotrophic fungal pathogen, Moniliophthora roreri, which causes frosty pod rot disease of cacao: mechanisms of the biotrophic and necrotrophic phases.</title>
        <authorList>
            <person name="Meinhardt L.W."/>
            <person name="Costa G.G.L."/>
            <person name="Thomazella D.P.T."/>
            <person name="Teixeira P.J.P.L."/>
            <person name="Carazzolle M.F."/>
            <person name="Schuster S.C."/>
            <person name="Carlson J.E."/>
            <person name="Guiltinan M.J."/>
            <person name="Mieczkowski P."/>
            <person name="Farmer A."/>
            <person name="Ramaraj T."/>
            <person name="Crozier J."/>
            <person name="Davis R.E."/>
            <person name="Shao J."/>
            <person name="Melnick R.L."/>
            <person name="Pereira G.A.G."/>
            <person name="Bailey B.A."/>
        </authorList>
    </citation>
    <scope>NUCLEOTIDE SEQUENCE [LARGE SCALE GENOMIC DNA]</scope>
    <source>
        <strain evidence="1 2">MCA 2997</strain>
    </source>
</reference>
<evidence type="ECO:0000313" key="1">
    <source>
        <dbReference type="EMBL" id="ESK81762.1"/>
    </source>
</evidence>
<gene>
    <name evidence="1" type="ORF">Moror_16732</name>
</gene>
<protein>
    <submittedName>
        <fullName evidence="1">Uncharacterized protein</fullName>
    </submittedName>
</protein>
<dbReference type="Proteomes" id="UP000017559">
    <property type="component" value="Unassembled WGS sequence"/>
</dbReference>
<keyword evidence="2" id="KW-1185">Reference proteome</keyword>
<comment type="caution">
    <text evidence="1">The sequence shown here is derived from an EMBL/GenBank/DDBJ whole genome shotgun (WGS) entry which is preliminary data.</text>
</comment>
<dbReference type="EMBL" id="AWSO01002256">
    <property type="protein sequence ID" value="ESK81762.1"/>
    <property type="molecule type" value="Genomic_DNA"/>
</dbReference>
<dbReference type="KEGG" id="mrr:Moror_16732"/>